<feature type="region of interest" description="Disordered" evidence="1">
    <location>
        <begin position="91"/>
        <end position="115"/>
    </location>
</feature>
<dbReference type="Proteomes" id="UP000198870">
    <property type="component" value="Unassembled WGS sequence"/>
</dbReference>
<dbReference type="EMBL" id="FMUX01000012">
    <property type="protein sequence ID" value="SCY58617.1"/>
    <property type="molecule type" value="Genomic_DNA"/>
</dbReference>
<gene>
    <name evidence="2" type="ORF">SAMN05216233_112123</name>
</gene>
<proteinExistence type="predicted"/>
<keyword evidence="3" id="KW-1185">Reference proteome</keyword>
<evidence type="ECO:0000313" key="2">
    <source>
        <dbReference type="EMBL" id="SCY58617.1"/>
    </source>
</evidence>
<name>A0A1G5H4M2_9BACT</name>
<evidence type="ECO:0000313" key="3">
    <source>
        <dbReference type="Proteomes" id="UP000198870"/>
    </source>
</evidence>
<sequence>MGYFLERFAQVVPLDGLKPLFFGVPEAAALLVIENEGVPVRPARGSQCQGFAVHVSAVHSRQVYQRSVGRGNRCPGQCRVEDLVTGQDIHRNRPGVIFGTKPDDPRPTPQAGGGP</sequence>
<accession>A0A1G5H4M2</accession>
<evidence type="ECO:0000256" key="1">
    <source>
        <dbReference type="SAM" id="MobiDB-lite"/>
    </source>
</evidence>
<dbReference type="AlphaFoldDB" id="A0A1G5H4M2"/>
<organism evidence="2 3">
    <name type="scientific">Desulfoluna spongiiphila</name>
    <dbReference type="NCBI Taxonomy" id="419481"/>
    <lineage>
        <taxon>Bacteria</taxon>
        <taxon>Pseudomonadati</taxon>
        <taxon>Thermodesulfobacteriota</taxon>
        <taxon>Desulfobacteria</taxon>
        <taxon>Desulfobacterales</taxon>
        <taxon>Desulfolunaceae</taxon>
        <taxon>Desulfoluna</taxon>
    </lineage>
</organism>
<reference evidence="2 3" key="1">
    <citation type="submission" date="2016-10" db="EMBL/GenBank/DDBJ databases">
        <authorList>
            <person name="de Groot N.N."/>
        </authorList>
    </citation>
    <scope>NUCLEOTIDE SEQUENCE [LARGE SCALE GENOMIC DNA]</scope>
    <source>
        <strain evidence="2 3">AA1</strain>
    </source>
</reference>
<protein>
    <submittedName>
        <fullName evidence="2">Uncharacterized protein</fullName>
    </submittedName>
</protein>